<dbReference type="InterPro" id="IPR036875">
    <property type="entry name" value="Znf_CCHC_sf"/>
</dbReference>
<feature type="region of interest" description="Disordered" evidence="1">
    <location>
        <begin position="1"/>
        <end position="132"/>
    </location>
</feature>
<accession>Q2HW72</accession>
<dbReference type="EMBL" id="AC147774">
    <property type="protein sequence ID" value="ABD28311.1"/>
    <property type="molecule type" value="Genomic_DNA"/>
</dbReference>
<dbReference type="GO" id="GO:0003676">
    <property type="term" value="F:nucleic acid binding"/>
    <property type="evidence" value="ECO:0007669"/>
    <property type="project" value="InterPro"/>
</dbReference>
<dbReference type="GO" id="GO:0008270">
    <property type="term" value="F:zinc ion binding"/>
    <property type="evidence" value="ECO:0007669"/>
    <property type="project" value="InterPro"/>
</dbReference>
<feature type="compositionally biased region" description="Basic residues" evidence="1">
    <location>
        <begin position="122"/>
        <end position="132"/>
    </location>
</feature>
<reference evidence="2" key="2">
    <citation type="submission" date="2006-02" db="EMBL/GenBank/DDBJ databases">
        <authorList>
            <consortium name="The International Medicago Genome Annotation Group"/>
        </authorList>
    </citation>
    <scope>NUCLEOTIDE SEQUENCE</scope>
</reference>
<reference evidence="2" key="1">
    <citation type="submission" date="2004-04" db="EMBL/GenBank/DDBJ databases">
        <title>Medicago truncatula BAC genomic sequence.</title>
        <authorList>
            <person name="Town C.D."/>
            <person name="Tallon L.J."/>
            <person name="Arbogast T."/>
            <person name="Althoff R."/>
            <person name="Hine E."/>
            <person name="Monaghan E."/>
            <person name="Smith S.A."/>
            <person name="Utterback T."/>
            <person name="Feldblyum T."/>
            <person name="Koo H."/>
            <person name="Cheung F."/>
        </authorList>
    </citation>
    <scope>NUCLEOTIDE SEQUENCE</scope>
</reference>
<gene>
    <name evidence="2" type="ORF">MtrDRAFT_AC147774g22v1</name>
</gene>
<evidence type="ECO:0000313" key="2">
    <source>
        <dbReference type="EMBL" id="ABD28311.1"/>
    </source>
</evidence>
<feature type="compositionally biased region" description="Low complexity" evidence="1">
    <location>
        <begin position="48"/>
        <end position="61"/>
    </location>
</feature>
<protein>
    <submittedName>
        <fullName evidence="2">Zinc finger, CCHC-type</fullName>
    </submittedName>
</protein>
<sequence length="132" mass="14198">MKKASYGIKCSRCKQSGHNKSTCPLPPHSPPESETQASQVPPSHPQAQVETQTSQPQTQTTHKQNASTRKRKAKEPVSATQTTQSQTSQIPPTHKPNASTKKRKASHQVSATQPKQVAKPGNKGRKKGGSAT</sequence>
<evidence type="ECO:0000256" key="1">
    <source>
        <dbReference type="SAM" id="MobiDB-lite"/>
    </source>
</evidence>
<dbReference type="SUPFAM" id="SSF57756">
    <property type="entry name" value="Retrovirus zinc finger-like domains"/>
    <property type="match status" value="1"/>
</dbReference>
<proteinExistence type="predicted"/>
<organism evidence="2">
    <name type="scientific">Medicago truncatula</name>
    <name type="common">Barrel medic</name>
    <name type="synonym">Medicago tribuloides</name>
    <dbReference type="NCBI Taxonomy" id="3880"/>
    <lineage>
        <taxon>Eukaryota</taxon>
        <taxon>Viridiplantae</taxon>
        <taxon>Streptophyta</taxon>
        <taxon>Embryophyta</taxon>
        <taxon>Tracheophyta</taxon>
        <taxon>Spermatophyta</taxon>
        <taxon>Magnoliopsida</taxon>
        <taxon>eudicotyledons</taxon>
        <taxon>Gunneridae</taxon>
        <taxon>Pentapetalae</taxon>
        <taxon>rosids</taxon>
        <taxon>fabids</taxon>
        <taxon>Fabales</taxon>
        <taxon>Fabaceae</taxon>
        <taxon>Papilionoideae</taxon>
        <taxon>50 kb inversion clade</taxon>
        <taxon>NPAAA clade</taxon>
        <taxon>Hologalegina</taxon>
        <taxon>IRL clade</taxon>
        <taxon>Trifolieae</taxon>
        <taxon>Medicago</taxon>
    </lineage>
</organism>
<dbReference type="AlphaFoldDB" id="Q2HW72"/>
<feature type="compositionally biased region" description="Low complexity" evidence="1">
    <location>
        <begin position="80"/>
        <end position="89"/>
    </location>
</feature>
<name>Q2HW72_MEDTR</name>
<feature type="compositionally biased region" description="Polar residues" evidence="1">
    <location>
        <begin position="32"/>
        <end position="41"/>
    </location>
</feature>